<dbReference type="AlphaFoldDB" id="A0A0L7KDT9"/>
<protein>
    <submittedName>
        <fullName evidence="1">Reverse transcriptase</fullName>
    </submittedName>
</protein>
<organism evidence="1 3">
    <name type="scientific">Operophtera brumata</name>
    <name type="common">Winter moth</name>
    <name type="synonym">Phalaena brumata</name>
    <dbReference type="NCBI Taxonomy" id="104452"/>
    <lineage>
        <taxon>Eukaryota</taxon>
        <taxon>Metazoa</taxon>
        <taxon>Ecdysozoa</taxon>
        <taxon>Arthropoda</taxon>
        <taxon>Hexapoda</taxon>
        <taxon>Insecta</taxon>
        <taxon>Pterygota</taxon>
        <taxon>Neoptera</taxon>
        <taxon>Endopterygota</taxon>
        <taxon>Lepidoptera</taxon>
        <taxon>Glossata</taxon>
        <taxon>Ditrysia</taxon>
        <taxon>Geometroidea</taxon>
        <taxon>Geometridae</taxon>
        <taxon>Larentiinae</taxon>
        <taxon>Operophtera</taxon>
    </lineage>
</organism>
<keyword evidence="1" id="KW-0808">Transferase</keyword>
<evidence type="ECO:0000313" key="2">
    <source>
        <dbReference type="EMBL" id="KOB61252.1"/>
    </source>
</evidence>
<evidence type="ECO:0000313" key="1">
    <source>
        <dbReference type="EMBL" id="KOB61250.1"/>
    </source>
</evidence>
<evidence type="ECO:0000313" key="3">
    <source>
        <dbReference type="Proteomes" id="UP000037510"/>
    </source>
</evidence>
<gene>
    <name evidence="1" type="ORF">OBRU01_22294</name>
    <name evidence="2" type="ORF">OBRU01_22295</name>
</gene>
<dbReference type="Proteomes" id="UP000037510">
    <property type="component" value="Unassembled WGS sequence"/>
</dbReference>
<comment type="caution">
    <text evidence="1">The sequence shown here is derived from an EMBL/GenBank/DDBJ whole genome shotgun (WGS) entry which is preliminary data.</text>
</comment>
<dbReference type="EMBL" id="JTDY01010087">
    <property type="protein sequence ID" value="KOB61250.1"/>
    <property type="molecule type" value="Genomic_DNA"/>
</dbReference>
<accession>A0A0L7KDT9</accession>
<dbReference type="EMBL" id="JTDY01010087">
    <property type="protein sequence ID" value="KOB61252.1"/>
    <property type="molecule type" value="Genomic_DNA"/>
</dbReference>
<proteinExistence type="predicted"/>
<keyword evidence="1" id="KW-0548">Nucleotidyltransferase</keyword>
<sequence>MQRNFAAMDHDRLLADASAIEWSQLFSTSDIDTKISIFNDTLTSLYDKHAPIKPVRMKRPPAPWLTEYIRKLMARRNHLYRDFALPLTCEYIQLTMVQEASSCGQA</sequence>
<keyword evidence="1" id="KW-0695">RNA-directed DNA polymerase</keyword>
<name>A0A0L7KDT9_OPEBR</name>
<dbReference type="GO" id="GO:0003964">
    <property type="term" value="F:RNA-directed DNA polymerase activity"/>
    <property type="evidence" value="ECO:0007669"/>
    <property type="project" value="UniProtKB-KW"/>
</dbReference>
<keyword evidence="3" id="KW-1185">Reference proteome</keyword>
<reference evidence="1 3" key="1">
    <citation type="journal article" date="2015" name="Genome Biol. Evol.">
        <title>The genome of winter moth (Operophtera brumata) provides a genomic perspective on sexual dimorphism and phenology.</title>
        <authorList>
            <person name="Derks M.F."/>
            <person name="Smit S."/>
            <person name="Salis L."/>
            <person name="Schijlen E."/>
            <person name="Bossers A."/>
            <person name="Mateman C."/>
            <person name="Pijl A.S."/>
            <person name="de Ridder D."/>
            <person name="Groenen M.A."/>
            <person name="Visser M.E."/>
            <person name="Megens H.J."/>
        </authorList>
    </citation>
    <scope>NUCLEOTIDE SEQUENCE [LARGE SCALE GENOMIC DNA]</scope>
    <source>
        <strain evidence="1">WM2013NL</strain>
        <tissue evidence="1">Head and thorax</tissue>
    </source>
</reference>